<gene>
    <name evidence="2" type="ORF">LCGC14_0700000</name>
</gene>
<dbReference type="PROSITE" id="PS51278">
    <property type="entry name" value="GATASE_TYPE_2"/>
    <property type="match status" value="1"/>
</dbReference>
<evidence type="ECO:0000259" key="1">
    <source>
        <dbReference type="PROSITE" id="PS51278"/>
    </source>
</evidence>
<dbReference type="InterPro" id="IPR017932">
    <property type="entry name" value="GATase_2_dom"/>
</dbReference>
<sequence>MCGITGIYFFNQGTTIEQSLLDSMCRSLHPRGSDSRGIFTDGALG</sequence>
<protein>
    <recommendedName>
        <fullName evidence="1">Glutamine amidotransferase type-2 domain-containing protein</fullName>
    </recommendedName>
</protein>
<evidence type="ECO:0000313" key="2">
    <source>
        <dbReference type="EMBL" id="KKN43752.1"/>
    </source>
</evidence>
<dbReference type="AlphaFoldDB" id="A0A0F9R3E2"/>
<comment type="caution">
    <text evidence="2">The sequence shown here is derived from an EMBL/GenBank/DDBJ whole genome shotgun (WGS) entry which is preliminary data.</text>
</comment>
<feature type="domain" description="Glutamine amidotransferase type-2" evidence="1">
    <location>
        <begin position="2"/>
        <end position="45"/>
    </location>
</feature>
<dbReference type="EMBL" id="LAZR01001491">
    <property type="protein sequence ID" value="KKN43752.1"/>
    <property type="molecule type" value="Genomic_DNA"/>
</dbReference>
<name>A0A0F9R3E2_9ZZZZ</name>
<proteinExistence type="predicted"/>
<accession>A0A0F9R3E2</accession>
<organism evidence="2">
    <name type="scientific">marine sediment metagenome</name>
    <dbReference type="NCBI Taxonomy" id="412755"/>
    <lineage>
        <taxon>unclassified sequences</taxon>
        <taxon>metagenomes</taxon>
        <taxon>ecological metagenomes</taxon>
    </lineage>
</organism>
<reference evidence="2" key="1">
    <citation type="journal article" date="2015" name="Nature">
        <title>Complex archaea that bridge the gap between prokaryotes and eukaryotes.</title>
        <authorList>
            <person name="Spang A."/>
            <person name="Saw J.H."/>
            <person name="Jorgensen S.L."/>
            <person name="Zaremba-Niedzwiedzka K."/>
            <person name="Martijn J."/>
            <person name="Lind A.E."/>
            <person name="van Eijk R."/>
            <person name="Schleper C."/>
            <person name="Guy L."/>
            <person name="Ettema T.J."/>
        </authorList>
    </citation>
    <scope>NUCLEOTIDE SEQUENCE</scope>
</reference>